<evidence type="ECO:0000313" key="1">
    <source>
        <dbReference type="EMBL" id="ORX51718.1"/>
    </source>
</evidence>
<proteinExistence type="predicted"/>
<dbReference type="EMBL" id="MCGT01000020">
    <property type="protein sequence ID" value="ORX51718.1"/>
    <property type="molecule type" value="Genomic_DNA"/>
</dbReference>
<dbReference type="Proteomes" id="UP000242146">
    <property type="component" value="Unassembled WGS sequence"/>
</dbReference>
<gene>
    <name evidence="1" type="ORF">DM01DRAFT_1083545</name>
</gene>
<comment type="caution">
    <text evidence="1">The sequence shown here is derived from an EMBL/GenBank/DDBJ whole genome shotgun (WGS) entry which is preliminary data.</text>
</comment>
<evidence type="ECO:0000313" key="2">
    <source>
        <dbReference type="Proteomes" id="UP000242146"/>
    </source>
</evidence>
<dbReference type="AlphaFoldDB" id="A0A1X2GE72"/>
<keyword evidence="2" id="KW-1185">Reference proteome</keyword>
<protein>
    <submittedName>
        <fullName evidence="1">Uncharacterized protein</fullName>
    </submittedName>
</protein>
<name>A0A1X2GE72_9FUNG</name>
<accession>A0A1X2GE72</accession>
<reference evidence="1 2" key="1">
    <citation type="submission" date="2016-07" db="EMBL/GenBank/DDBJ databases">
        <title>Pervasive Adenine N6-methylation of Active Genes in Fungi.</title>
        <authorList>
            <consortium name="DOE Joint Genome Institute"/>
            <person name="Mondo S.J."/>
            <person name="Dannebaum R.O."/>
            <person name="Kuo R.C."/>
            <person name="Labutti K."/>
            <person name="Haridas S."/>
            <person name="Kuo A."/>
            <person name="Salamov A."/>
            <person name="Ahrendt S.R."/>
            <person name="Lipzen A."/>
            <person name="Sullivan W."/>
            <person name="Andreopoulos W.B."/>
            <person name="Clum A."/>
            <person name="Lindquist E."/>
            <person name="Daum C."/>
            <person name="Ramamoorthy G.K."/>
            <person name="Gryganskyi A."/>
            <person name="Culley D."/>
            <person name="Magnuson J.K."/>
            <person name="James T.Y."/>
            <person name="O'Malley M.A."/>
            <person name="Stajich J.E."/>
            <person name="Spatafora J.W."/>
            <person name="Visel A."/>
            <person name="Grigoriev I.V."/>
        </authorList>
    </citation>
    <scope>NUCLEOTIDE SEQUENCE [LARGE SCALE GENOMIC DNA]</scope>
    <source>
        <strain evidence="1 2">NRRL 3301</strain>
    </source>
</reference>
<organism evidence="1 2">
    <name type="scientific">Hesseltinella vesiculosa</name>
    <dbReference type="NCBI Taxonomy" id="101127"/>
    <lineage>
        <taxon>Eukaryota</taxon>
        <taxon>Fungi</taxon>
        <taxon>Fungi incertae sedis</taxon>
        <taxon>Mucoromycota</taxon>
        <taxon>Mucoromycotina</taxon>
        <taxon>Mucoromycetes</taxon>
        <taxon>Mucorales</taxon>
        <taxon>Cunninghamellaceae</taxon>
        <taxon>Hesseltinella</taxon>
    </lineage>
</organism>
<sequence length="86" mass="9301">MVPRLSVLGKVFLGPFLVISAFVLQKTTTLPSWHPSSVLQSAMPTLVGSQPAHGIDHDLNGLNLGWDALKVAKSKVQQDLPRGHHL</sequence>